<sequence>MANISIKRIYDPYEESDGYRILVDRLWPRGVSKEKANLYCWAKDLAPSHELRKEFHHNIELFDEFRKRYKAELRSNESIKSEFKRLSELSLTNNITLLYAAKDPNYNNALVLKDEIVQYLTTKK</sequence>
<comment type="caution">
    <text evidence="1">The sequence shown here is derived from an EMBL/GenBank/DDBJ whole genome shotgun (WGS) entry which is preliminary data.</text>
</comment>
<dbReference type="PANTHER" id="PTHR36849">
    <property type="entry name" value="CYTOPLASMIC PROTEIN-RELATED"/>
    <property type="match status" value="1"/>
</dbReference>
<protein>
    <submittedName>
        <fullName evidence="1">DUF488 domain-containing protein</fullName>
    </submittedName>
</protein>
<gene>
    <name evidence="1" type="ORF">F7731_12765</name>
</gene>
<reference evidence="1 2" key="1">
    <citation type="journal article" date="2016" name="Antonie Van Leeuwenhoek">
        <title>Bacillus depressus sp. nov., isolated from soil of a sunflower field.</title>
        <authorList>
            <person name="Wei X."/>
            <person name="Xin D."/>
            <person name="Xin Y."/>
            <person name="Zhang H."/>
            <person name="Wang T."/>
            <person name="Zhang J."/>
        </authorList>
    </citation>
    <scope>NUCLEOTIDE SEQUENCE [LARGE SCALE GENOMIC DNA]</scope>
    <source>
        <strain evidence="1 2">BZ1</strain>
    </source>
</reference>
<evidence type="ECO:0000313" key="1">
    <source>
        <dbReference type="EMBL" id="KAB2334648.1"/>
    </source>
</evidence>
<proteinExistence type="predicted"/>
<dbReference type="Pfam" id="PF22752">
    <property type="entry name" value="DUF488-N3i"/>
    <property type="match status" value="1"/>
</dbReference>
<accession>A0A6L3V3K2</accession>
<name>A0A6L3V3K2_9BACI</name>
<dbReference type="PANTHER" id="PTHR36849:SF1">
    <property type="entry name" value="CYTOPLASMIC PROTEIN"/>
    <property type="match status" value="1"/>
</dbReference>
<dbReference type="InterPro" id="IPR052552">
    <property type="entry name" value="YeaO-like"/>
</dbReference>
<dbReference type="AlphaFoldDB" id="A0A6L3V3K2"/>
<dbReference type="OrthoDB" id="9790745at2"/>
<keyword evidence="2" id="KW-1185">Reference proteome</keyword>
<dbReference type="EMBL" id="WBOS01000005">
    <property type="protein sequence ID" value="KAB2334648.1"/>
    <property type="molecule type" value="Genomic_DNA"/>
</dbReference>
<dbReference type="Proteomes" id="UP000481030">
    <property type="component" value="Unassembled WGS sequence"/>
</dbReference>
<organism evidence="1 2">
    <name type="scientific">Cytobacillus depressus</name>
    <dbReference type="NCBI Taxonomy" id="1602942"/>
    <lineage>
        <taxon>Bacteria</taxon>
        <taxon>Bacillati</taxon>
        <taxon>Bacillota</taxon>
        <taxon>Bacilli</taxon>
        <taxon>Bacillales</taxon>
        <taxon>Bacillaceae</taxon>
        <taxon>Cytobacillus</taxon>
    </lineage>
</organism>
<evidence type="ECO:0000313" key="2">
    <source>
        <dbReference type="Proteomes" id="UP000481030"/>
    </source>
</evidence>